<evidence type="ECO:0000313" key="2">
    <source>
        <dbReference type="Proteomes" id="UP001597337"/>
    </source>
</evidence>
<dbReference type="EMBL" id="JBHUHX010000048">
    <property type="protein sequence ID" value="MFD2113354.1"/>
    <property type="molecule type" value="Genomic_DNA"/>
</dbReference>
<dbReference type="RefSeq" id="WP_386028217.1">
    <property type="nucleotide sequence ID" value="NZ_JBHUHX010000048.1"/>
</dbReference>
<evidence type="ECO:0008006" key="3">
    <source>
        <dbReference type="Google" id="ProtNLM"/>
    </source>
</evidence>
<accession>A0ABW4YCN6</accession>
<evidence type="ECO:0000313" key="1">
    <source>
        <dbReference type="EMBL" id="MFD2113354.1"/>
    </source>
</evidence>
<comment type="caution">
    <text evidence="1">The sequence shown here is derived from an EMBL/GenBank/DDBJ whole genome shotgun (WGS) entry which is preliminary data.</text>
</comment>
<keyword evidence="2" id="KW-1185">Reference proteome</keyword>
<reference evidence="2" key="1">
    <citation type="journal article" date="2019" name="Int. J. Syst. Evol. Microbiol.">
        <title>The Global Catalogue of Microorganisms (GCM) 10K type strain sequencing project: providing services to taxonomists for standard genome sequencing and annotation.</title>
        <authorList>
            <consortium name="The Broad Institute Genomics Platform"/>
            <consortium name="The Broad Institute Genome Sequencing Center for Infectious Disease"/>
            <person name="Wu L."/>
            <person name="Ma J."/>
        </authorList>
    </citation>
    <scope>NUCLEOTIDE SEQUENCE [LARGE SCALE GENOMIC DNA]</scope>
    <source>
        <strain evidence="2">KACC 12597</strain>
    </source>
</reference>
<name>A0ABW4YCN6_9GAMM</name>
<gene>
    <name evidence="1" type="ORF">ACFSJC_16010</name>
</gene>
<protein>
    <recommendedName>
        <fullName evidence="3">Transposase</fullName>
    </recommendedName>
</protein>
<dbReference type="Proteomes" id="UP001597337">
    <property type="component" value="Unassembled WGS sequence"/>
</dbReference>
<sequence>MTAIRHCCVNLLEKEGSSLSMAHKRRKAAWDDDYRAKLLVT</sequence>
<organism evidence="1 2">
    <name type="scientific">Thiorhodococcus fuscus</name>
    <dbReference type="NCBI Taxonomy" id="527200"/>
    <lineage>
        <taxon>Bacteria</taxon>
        <taxon>Pseudomonadati</taxon>
        <taxon>Pseudomonadota</taxon>
        <taxon>Gammaproteobacteria</taxon>
        <taxon>Chromatiales</taxon>
        <taxon>Chromatiaceae</taxon>
        <taxon>Thiorhodococcus</taxon>
    </lineage>
</organism>
<proteinExistence type="predicted"/>